<feature type="compositionally biased region" description="Low complexity" evidence="1">
    <location>
        <begin position="79"/>
        <end position="88"/>
    </location>
</feature>
<proteinExistence type="predicted"/>
<dbReference type="InterPro" id="IPR000182">
    <property type="entry name" value="GNAT_dom"/>
</dbReference>
<protein>
    <recommendedName>
        <fullName evidence="2">N-acetyltransferase domain-containing protein</fullName>
    </recommendedName>
</protein>
<name>A0A9P4NTH1_9PEZI</name>
<evidence type="ECO:0000313" key="3">
    <source>
        <dbReference type="EMBL" id="KAF2431397.1"/>
    </source>
</evidence>
<dbReference type="CDD" id="cd04301">
    <property type="entry name" value="NAT_SF"/>
    <property type="match status" value="1"/>
</dbReference>
<dbReference type="SUPFAM" id="SSF55729">
    <property type="entry name" value="Acyl-CoA N-acyltransferases (Nat)"/>
    <property type="match status" value="1"/>
</dbReference>
<dbReference type="InterPro" id="IPR016181">
    <property type="entry name" value="Acyl_CoA_acyltransferase"/>
</dbReference>
<evidence type="ECO:0000256" key="1">
    <source>
        <dbReference type="SAM" id="MobiDB-lite"/>
    </source>
</evidence>
<comment type="caution">
    <text evidence="3">The sequence shown here is derived from an EMBL/GenBank/DDBJ whole genome shotgun (WGS) entry which is preliminary data.</text>
</comment>
<dbReference type="AlphaFoldDB" id="A0A9P4NTH1"/>
<organism evidence="3 4">
    <name type="scientific">Tothia fuscella</name>
    <dbReference type="NCBI Taxonomy" id="1048955"/>
    <lineage>
        <taxon>Eukaryota</taxon>
        <taxon>Fungi</taxon>
        <taxon>Dikarya</taxon>
        <taxon>Ascomycota</taxon>
        <taxon>Pezizomycotina</taxon>
        <taxon>Dothideomycetes</taxon>
        <taxon>Pleosporomycetidae</taxon>
        <taxon>Venturiales</taxon>
        <taxon>Cylindrosympodiaceae</taxon>
        <taxon>Tothia</taxon>
    </lineage>
</organism>
<evidence type="ECO:0000259" key="2">
    <source>
        <dbReference type="PROSITE" id="PS51186"/>
    </source>
</evidence>
<dbReference type="Pfam" id="PF00583">
    <property type="entry name" value="Acetyltransf_1"/>
    <property type="match status" value="1"/>
</dbReference>
<keyword evidence="4" id="KW-1185">Reference proteome</keyword>
<gene>
    <name evidence="3" type="ORF">EJ08DRAFT_648924</name>
</gene>
<dbReference type="GO" id="GO:0016747">
    <property type="term" value="F:acyltransferase activity, transferring groups other than amino-acyl groups"/>
    <property type="evidence" value="ECO:0007669"/>
    <property type="project" value="InterPro"/>
</dbReference>
<dbReference type="EMBL" id="MU007032">
    <property type="protein sequence ID" value="KAF2431397.1"/>
    <property type="molecule type" value="Genomic_DNA"/>
</dbReference>
<sequence>MFGTEFVSIQTPPGDSITNYDRSLHYDEQPSSVPAIFTEAMSVREEVFVKEQGVPLENELDQDDARSYHWVVYASVGTTHSSTSTSGSPEAQHRKSAGHSRQSSNDERRRSSGSTASRVPVGTIRLVPPPHKHSASQKSASGLYDGPQWEPKEPYIKLGRLATLSPYRGLGLSKLLVNSAVDWARSHVDEIVTPLSPAEIEAARLEGKKEQEPWEGRVIVHAQTPVQGLWARFGFVLVSEMGTWWEEGLEHVGMQLHVPIPTLKPTLSSGIVPFATPAHGVPDSAY</sequence>
<feature type="domain" description="N-acetyltransferase" evidence="2">
    <location>
        <begin position="71"/>
        <end position="259"/>
    </location>
</feature>
<dbReference type="Gene3D" id="3.40.630.30">
    <property type="match status" value="1"/>
</dbReference>
<dbReference type="OrthoDB" id="329272at2759"/>
<dbReference type="PROSITE" id="PS51186">
    <property type="entry name" value="GNAT"/>
    <property type="match status" value="1"/>
</dbReference>
<evidence type="ECO:0000313" key="4">
    <source>
        <dbReference type="Proteomes" id="UP000800235"/>
    </source>
</evidence>
<dbReference type="Proteomes" id="UP000800235">
    <property type="component" value="Unassembled WGS sequence"/>
</dbReference>
<feature type="region of interest" description="Disordered" evidence="1">
    <location>
        <begin position="79"/>
        <end position="146"/>
    </location>
</feature>
<accession>A0A9P4NTH1</accession>
<reference evidence="3" key="1">
    <citation type="journal article" date="2020" name="Stud. Mycol.">
        <title>101 Dothideomycetes genomes: a test case for predicting lifestyles and emergence of pathogens.</title>
        <authorList>
            <person name="Haridas S."/>
            <person name="Albert R."/>
            <person name="Binder M."/>
            <person name="Bloem J."/>
            <person name="Labutti K."/>
            <person name="Salamov A."/>
            <person name="Andreopoulos B."/>
            <person name="Baker S."/>
            <person name="Barry K."/>
            <person name="Bills G."/>
            <person name="Bluhm B."/>
            <person name="Cannon C."/>
            <person name="Castanera R."/>
            <person name="Culley D."/>
            <person name="Daum C."/>
            <person name="Ezra D."/>
            <person name="Gonzalez J."/>
            <person name="Henrissat B."/>
            <person name="Kuo A."/>
            <person name="Liang C."/>
            <person name="Lipzen A."/>
            <person name="Lutzoni F."/>
            <person name="Magnuson J."/>
            <person name="Mondo S."/>
            <person name="Nolan M."/>
            <person name="Ohm R."/>
            <person name="Pangilinan J."/>
            <person name="Park H.-J."/>
            <person name="Ramirez L."/>
            <person name="Alfaro M."/>
            <person name="Sun H."/>
            <person name="Tritt A."/>
            <person name="Yoshinaga Y."/>
            <person name="Zwiers L.-H."/>
            <person name="Turgeon B."/>
            <person name="Goodwin S."/>
            <person name="Spatafora J."/>
            <person name="Crous P."/>
            <person name="Grigoriev I."/>
        </authorList>
    </citation>
    <scope>NUCLEOTIDE SEQUENCE</scope>
    <source>
        <strain evidence="3">CBS 130266</strain>
    </source>
</reference>